<sequence length="68" mass="7377">MHYLDMLRLCEGGPLVLEDARSNGRMINGGSEGLGVEFQYPSRVLATSGAEAFAQSCQRGYRSDHSIA</sequence>
<gene>
    <name evidence="1" type="ORF">PC117_g14746</name>
</gene>
<dbReference type="EMBL" id="RCMK01000471">
    <property type="protein sequence ID" value="KAG2926807.1"/>
    <property type="molecule type" value="Genomic_DNA"/>
</dbReference>
<name>A0A8T1CL29_9STRA</name>
<comment type="caution">
    <text evidence="1">The sequence shown here is derived from an EMBL/GenBank/DDBJ whole genome shotgun (WGS) entry which is preliminary data.</text>
</comment>
<organism evidence="1 2">
    <name type="scientific">Phytophthora cactorum</name>
    <dbReference type="NCBI Taxonomy" id="29920"/>
    <lineage>
        <taxon>Eukaryota</taxon>
        <taxon>Sar</taxon>
        <taxon>Stramenopiles</taxon>
        <taxon>Oomycota</taxon>
        <taxon>Peronosporomycetes</taxon>
        <taxon>Peronosporales</taxon>
        <taxon>Peronosporaceae</taxon>
        <taxon>Phytophthora</taxon>
    </lineage>
</organism>
<evidence type="ECO:0000313" key="2">
    <source>
        <dbReference type="Proteomes" id="UP000736787"/>
    </source>
</evidence>
<dbReference type="AlphaFoldDB" id="A0A8T1CL29"/>
<proteinExistence type="predicted"/>
<reference evidence="1" key="1">
    <citation type="submission" date="2018-10" db="EMBL/GenBank/DDBJ databases">
        <title>Effector identification in a new, highly contiguous assembly of the strawberry crown rot pathogen Phytophthora cactorum.</title>
        <authorList>
            <person name="Armitage A.D."/>
            <person name="Nellist C.F."/>
            <person name="Bates H."/>
            <person name="Vickerstaff R.J."/>
            <person name="Harrison R.J."/>
        </authorList>
    </citation>
    <scope>NUCLEOTIDE SEQUENCE</scope>
    <source>
        <strain evidence="1">4040</strain>
    </source>
</reference>
<accession>A0A8T1CL29</accession>
<protein>
    <submittedName>
        <fullName evidence="1">Uncharacterized protein</fullName>
    </submittedName>
</protein>
<dbReference type="Proteomes" id="UP000736787">
    <property type="component" value="Unassembled WGS sequence"/>
</dbReference>
<evidence type="ECO:0000313" key="1">
    <source>
        <dbReference type="EMBL" id="KAG2926807.1"/>
    </source>
</evidence>